<evidence type="ECO:0000256" key="4">
    <source>
        <dbReference type="ARBA" id="ARBA00022692"/>
    </source>
</evidence>
<feature type="transmembrane region" description="Helical" evidence="11">
    <location>
        <begin position="401"/>
        <end position="422"/>
    </location>
</feature>
<feature type="transmembrane region" description="Helical" evidence="11">
    <location>
        <begin position="358"/>
        <end position="381"/>
    </location>
</feature>
<feature type="region of interest" description="Disordered" evidence="10">
    <location>
        <begin position="726"/>
        <end position="778"/>
    </location>
</feature>
<keyword evidence="3" id="KW-0813">Transport</keyword>
<feature type="compositionally biased region" description="Basic and acidic residues" evidence="10">
    <location>
        <begin position="744"/>
        <end position="757"/>
    </location>
</feature>
<dbReference type="InterPro" id="IPR011527">
    <property type="entry name" value="ABC1_TM_dom"/>
</dbReference>
<dbReference type="InterPro" id="IPR003593">
    <property type="entry name" value="AAA+_ATPase"/>
</dbReference>
<keyword evidence="4 11" id="KW-0812">Transmembrane</keyword>
<dbReference type="Pfam" id="PF00005">
    <property type="entry name" value="ABC_tran"/>
    <property type="match status" value="2"/>
</dbReference>
<keyword evidence="6" id="KW-0547">Nucleotide-binding</keyword>
<reference evidence="14" key="1">
    <citation type="submission" date="2021-01" db="EMBL/GenBank/DDBJ databases">
        <authorList>
            <person name="Corre E."/>
            <person name="Pelletier E."/>
            <person name="Niang G."/>
            <person name="Scheremetjew M."/>
            <person name="Finn R."/>
            <person name="Kale V."/>
            <person name="Holt S."/>
            <person name="Cochrane G."/>
            <person name="Meng A."/>
            <person name="Brown T."/>
            <person name="Cohen L."/>
        </authorList>
    </citation>
    <scope>NUCLEOTIDE SEQUENCE</scope>
    <source>
        <strain evidence="14">CCAC1681</strain>
    </source>
</reference>
<dbReference type="SMART" id="SM00382">
    <property type="entry name" value="AAA"/>
    <property type="match status" value="2"/>
</dbReference>
<name>A0A7S0CYB2_MICPS</name>
<dbReference type="GO" id="GO:0016887">
    <property type="term" value="F:ATP hydrolysis activity"/>
    <property type="evidence" value="ECO:0007669"/>
    <property type="project" value="InterPro"/>
</dbReference>
<feature type="domain" description="ABC transporter" evidence="12">
    <location>
        <begin position="1119"/>
        <end position="1353"/>
    </location>
</feature>
<evidence type="ECO:0000256" key="9">
    <source>
        <dbReference type="ARBA" id="ARBA00023136"/>
    </source>
</evidence>
<comment type="similarity">
    <text evidence="2">Belongs to the ABC transporter superfamily. ABCC family. Conjugate transporter (TC 3.A.1.208) subfamily.</text>
</comment>
<dbReference type="FunFam" id="3.40.50.300:FF:000163">
    <property type="entry name" value="Multidrug resistance-associated protein member 4"/>
    <property type="match status" value="1"/>
</dbReference>
<feature type="region of interest" description="Disordered" evidence="10">
    <location>
        <begin position="458"/>
        <end position="493"/>
    </location>
</feature>
<evidence type="ECO:0000259" key="13">
    <source>
        <dbReference type="PROSITE" id="PS50929"/>
    </source>
</evidence>
<dbReference type="Pfam" id="PF00664">
    <property type="entry name" value="ABC_membrane"/>
    <property type="match status" value="2"/>
</dbReference>
<feature type="domain" description="ABC transporter" evidence="12">
    <location>
        <begin position="488"/>
        <end position="721"/>
    </location>
</feature>
<keyword evidence="5" id="KW-0677">Repeat</keyword>
<feature type="transmembrane region" description="Helical" evidence="11">
    <location>
        <begin position="802"/>
        <end position="821"/>
    </location>
</feature>
<feature type="transmembrane region" description="Helical" evidence="11">
    <location>
        <begin position="248"/>
        <end position="269"/>
    </location>
</feature>
<dbReference type="InterPro" id="IPR050173">
    <property type="entry name" value="ABC_transporter_C-like"/>
</dbReference>
<feature type="transmembrane region" description="Helical" evidence="11">
    <location>
        <begin position="174"/>
        <end position="191"/>
    </location>
</feature>
<keyword evidence="7" id="KW-0067">ATP-binding</keyword>
<dbReference type="CDD" id="cd18579">
    <property type="entry name" value="ABC_6TM_ABCC_D1"/>
    <property type="match status" value="1"/>
</dbReference>
<evidence type="ECO:0000313" key="14">
    <source>
        <dbReference type="EMBL" id="CAD8437885.1"/>
    </source>
</evidence>
<dbReference type="GO" id="GO:0005524">
    <property type="term" value="F:ATP binding"/>
    <property type="evidence" value="ECO:0007669"/>
    <property type="project" value="UniProtKB-KW"/>
</dbReference>
<dbReference type="GO" id="GO:0140359">
    <property type="term" value="F:ABC-type transporter activity"/>
    <property type="evidence" value="ECO:0007669"/>
    <property type="project" value="InterPro"/>
</dbReference>
<feature type="transmembrane region" description="Helical" evidence="11">
    <location>
        <begin position="275"/>
        <end position="295"/>
    </location>
</feature>
<evidence type="ECO:0000256" key="2">
    <source>
        <dbReference type="ARBA" id="ARBA00009726"/>
    </source>
</evidence>
<dbReference type="SUPFAM" id="SSF52540">
    <property type="entry name" value="P-loop containing nucleoside triphosphate hydrolases"/>
    <property type="match status" value="2"/>
</dbReference>
<gene>
    <name evidence="14" type="ORF">MSP1401_LOCUS4926</name>
</gene>
<evidence type="ECO:0000256" key="3">
    <source>
        <dbReference type="ARBA" id="ARBA00022448"/>
    </source>
</evidence>
<dbReference type="PANTHER" id="PTHR24223:SF443">
    <property type="entry name" value="MULTIDRUG-RESISTANCE LIKE PROTEIN 1, ISOFORM I"/>
    <property type="match status" value="1"/>
</dbReference>
<dbReference type="CDD" id="cd03250">
    <property type="entry name" value="ABCC_MRP_domain1"/>
    <property type="match status" value="1"/>
</dbReference>
<dbReference type="FunFam" id="1.20.1560.10:FF:000010">
    <property type="entry name" value="Multidrug resistance-associated ABC transporter"/>
    <property type="match status" value="1"/>
</dbReference>
<evidence type="ECO:0000256" key="7">
    <source>
        <dbReference type="ARBA" id="ARBA00022840"/>
    </source>
</evidence>
<dbReference type="PROSITE" id="PS50893">
    <property type="entry name" value="ABC_TRANSPORTER_2"/>
    <property type="match status" value="2"/>
</dbReference>
<organism evidence="14">
    <name type="scientific">Micromonas pusilla</name>
    <name type="common">Picoplanktonic green alga</name>
    <name type="synonym">Chromulina pusilla</name>
    <dbReference type="NCBI Taxonomy" id="38833"/>
    <lineage>
        <taxon>Eukaryota</taxon>
        <taxon>Viridiplantae</taxon>
        <taxon>Chlorophyta</taxon>
        <taxon>Mamiellophyceae</taxon>
        <taxon>Mamiellales</taxon>
        <taxon>Mamiellaceae</taxon>
        <taxon>Micromonas</taxon>
    </lineage>
</organism>
<dbReference type="InterPro" id="IPR044746">
    <property type="entry name" value="ABCC_6TM_D1"/>
</dbReference>
<dbReference type="FunFam" id="3.40.50.300:FF:000997">
    <property type="entry name" value="Multidrug resistance-associated protein 1"/>
    <property type="match status" value="1"/>
</dbReference>
<dbReference type="InterPro" id="IPR017871">
    <property type="entry name" value="ABC_transporter-like_CS"/>
</dbReference>
<keyword evidence="9 11" id="KW-0472">Membrane</keyword>
<dbReference type="Gene3D" id="3.40.50.300">
    <property type="entry name" value="P-loop containing nucleotide triphosphate hydrolases"/>
    <property type="match status" value="2"/>
</dbReference>
<feature type="domain" description="ABC transmembrane type-1" evidence="13">
    <location>
        <begin position="815"/>
        <end position="1079"/>
    </location>
</feature>
<evidence type="ECO:0000256" key="10">
    <source>
        <dbReference type="SAM" id="MobiDB-lite"/>
    </source>
</evidence>
<evidence type="ECO:0000259" key="12">
    <source>
        <dbReference type="PROSITE" id="PS50893"/>
    </source>
</evidence>
<proteinExistence type="inferred from homology"/>
<evidence type="ECO:0008006" key="15">
    <source>
        <dbReference type="Google" id="ProtNLM"/>
    </source>
</evidence>
<feature type="transmembrane region" description="Helical" evidence="11">
    <location>
        <begin position="841"/>
        <end position="866"/>
    </location>
</feature>
<dbReference type="EMBL" id="HBEN01006058">
    <property type="protein sequence ID" value="CAD8437885.1"/>
    <property type="molecule type" value="Transcribed_RNA"/>
</dbReference>
<dbReference type="SUPFAM" id="SSF90123">
    <property type="entry name" value="ABC transporter transmembrane region"/>
    <property type="match status" value="2"/>
</dbReference>
<sequence>MSAPHRNSDESSSSAGAVATVDVSVKVADTEAALKPVGAAALGLISDKDSLPIRWHTPNPFEAVTFWHVFPLISRGHVRRLEPEDLCRLPEMESERLANAFDRDWAAERAKHPEKPSLVRACLVGSRPTFIFTGVLYLLAQATLFSGPLLLRRIVEAIECNEAGGENCASNTDMYVFALIMTLAGVVQNFCQASQDYYMQRLGVRVRNRLMCALYRKCLKLSPQGLQEETTGKIVTLMSNDVNKLQDLFQLLHNLWGAPIFIVASFVMLYDVIQWSSFVGFACIIVAAPLTFMVAKTLFQIRKKLLVCADGRINILSEVINGMRVIKYYAWESAFAARVREIRDKEVKLIWASQRVGALFGVALFSTPVFIAVCSLGSYSLAGKTLSASTAYTALALFNMLRFPLILVPFLLTTLLNALSAVQRLGAFLLQDESPVVPPDMSDPGRVIVNDATFRWPKAPKKPEEAPPAKPLKKGAKKPTKQKNGVPVKGEDDAPAGDAVAVAAEAPEQPPFELQNISLDLKPGSLTMVIGRVGCGKSTFLSALNRFVPNVAGDFSVSGRMAYVAQQAWILNSTIRENILFGKPYDAAKYARCVKASQLQTDFEILPGGDGTIIGERGVTLSGGQKQRVAIARAVYAAADVYLMDDPLSAVDNHVGAALFDQVLSHDGALRNATRVLATNALHFLPKADRVVVIEDGRVAEMGTYDELMSKGLNFASLMAAHGIENEEEGERERGNSKRGPSVDLKRGPSMDGKRAPSVDGKPAAPAPAPKKGEMGAEEERAVGNVGAAVYLALFNATGSKLTIPVVVLLFGVEYGSKAFLDFWLSWWAGDEWGWESNQYLGVYFGIFLFNGMAIFFRSLIIYFFLVRAANNLHKGLLNRVMKFPMSFFDTTPSGRVINRFSRDTETIDIVLPGIIIQFLGCITSIVTTLAIVCVATGWFTVALPPILFVYISVQRFYIPACRELQRIESISRSPIYSGLGEAVAGVETIRAFRQEAHFIGIADGLIRHNADAFVTQKLATGWLSTRLRFLGTAIVGCAAFLVIQGKVSAGIAGLCLVYALDVTKYLEHGTNMATELETKMNAVERVVEYTDLPLESAHEDDPAVAAGLPLAWPERGTLEVEKLNMRYRPGLPLVLKDLSFVALGGEKLGICGRTGSGKSSLFTALFRIVEPDSGVVRIDGVDVKTLGLHRLRSKMAMIPQDPFMFAGTIRTNLDPFDEHPDVAIWEVLEKVGLRSTVDEAAKKLDMEVVDNGGNFSLGQRQLLCMGRALLRNSRILMMDEATASVDMDSDALIQKTVRSAFAHCTTLTIAHRLNTIMDSDKVAFLDDGRLTEYGEPAELLKNKAGSFTALVDQSGKKNSKFLASLSEAAAEKRASQVNLAALDK</sequence>
<feature type="domain" description="ABC transmembrane type-1" evidence="13">
    <location>
        <begin position="131"/>
        <end position="417"/>
    </location>
</feature>
<dbReference type="InterPro" id="IPR036640">
    <property type="entry name" value="ABC1_TM_sf"/>
</dbReference>
<dbReference type="GO" id="GO:0005774">
    <property type="term" value="C:vacuolar membrane"/>
    <property type="evidence" value="ECO:0007669"/>
    <property type="project" value="UniProtKB-SubCell"/>
</dbReference>
<evidence type="ECO:0000256" key="6">
    <source>
        <dbReference type="ARBA" id="ARBA00022741"/>
    </source>
</evidence>
<feature type="transmembrane region" description="Helical" evidence="11">
    <location>
        <begin position="910"/>
        <end position="933"/>
    </location>
</feature>
<dbReference type="PROSITE" id="PS00211">
    <property type="entry name" value="ABC_TRANSPORTER_1"/>
    <property type="match status" value="2"/>
</dbReference>
<evidence type="ECO:0000256" key="5">
    <source>
        <dbReference type="ARBA" id="ARBA00022737"/>
    </source>
</evidence>
<accession>A0A7S0CYB2</accession>
<feature type="transmembrane region" description="Helical" evidence="11">
    <location>
        <begin position="118"/>
        <end position="140"/>
    </location>
</feature>
<comment type="subcellular location">
    <subcellularLocation>
        <location evidence="1">Vacuole membrane</location>
        <topology evidence="1">Multi-pass membrane protein</topology>
    </subcellularLocation>
</comment>
<evidence type="ECO:0000256" key="8">
    <source>
        <dbReference type="ARBA" id="ARBA00022989"/>
    </source>
</evidence>
<evidence type="ECO:0000256" key="1">
    <source>
        <dbReference type="ARBA" id="ARBA00004128"/>
    </source>
</evidence>
<dbReference type="InterPro" id="IPR003439">
    <property type="entry name" value="ABC_transporter-like_ATP-bd"/>
</dbReference>
<evidence type="ECO:0000256" key="11">
    <source>
        <dbReference type="SAM" id="Phobius"/>
    </source>
</evidence>
<dbReference type="PANTHER" id="PTHR24223">
    <property type="entry name" value="ATP-BINDING CASSETTE SUB-FAMILY C"/>
    <property type="match status" value="1"/>
</dbReference>
<feature type="transmembrane region" description="Helical" evidence="11">
    <location>
        <begin position="1028"/>
        <end position="1061"/>
    </location>
</feature>
<dbReference type="Gene3D" id="1.20.1560.10">
    <property type="entry name" value="ABC transporter type 1, transmembrane domain"/>
    <property type="match status" value="2"/>
</dbReference>
<keyword evidence="8 11" id="KW-1133">Transmembrane helix</keyword>
<dbReference type="CDD" id="cd03244">
    <property type="entry name" value="ABCC_MRP_domain2"/>
    <property type="match status" value="1"/>
</dbReference>
<dbReference type="CDD" id="cd18603">
    <property type="entry name" value="ABC_6TM_MRP1_2_3_6_D2_like"/>
    <property type="match status" value="1"/>
</dbReference>
<feature type="transmembrane region" description="Helical" evidence="11">
    <location>
        <begin position="939"/>
        <end position="959"/>
    </location>
</feature>
<dbReference type="FunFam" id="1.20.1560.10:FF:000006">
    <property type="entry name" value="ATP-binding cassette, sub-family C (CFTR/MRP), member 9"/>
    <property type="match status" value="1"/>
</dbReference>
<dbReference type="InterPro" id="IPR027417">
    <property type="entry name" value="P-loop_NTPase"/>
</dbReference>
<feature type="compositionally biased region" description="Basic residues" evidence="10">
    <location>
        <begin position="471"/>
        <end position="481"/>
    </location>
</feature>
<protein>
    <recommendedName>
        <fullName evidence="15">ATP-binding cassette superfamily</fullName>
    </recommendedName>
</protein>
<dbReference type="PROSITE" id="PS50929">
    <property type="entry name" value="ABC_TM1F"/>
    <property type="match status" value="2"/>
</dbReference>